<keyword evidence="7" id="KW-1185">Reference proteome</keyword>
<evidence type="ECO:0000256" key="4">
    <source>
        <dbReference type="ARBA" id="ARBA00023004"/>
    </source>
</evidence>
<sequence length="227" mass="25098">RLKRNGLNTNVVNNGPEIPCYHCVAHAMSFVLHVTCSLCHGFFMSCLLHVMCASCALHLMSASCHAKEGENLVTLPGTTATAVLRAGTKNVLDVTYDKMFGDTAFELPRINYAFNGQKYRYAYGSVLTQDSNLYPQLMKVDVQERQMYEWKCEETHVVGEPVFIAAPEAKKEDDGVVLCPILANTTKDSSFLLVLDASSFTEIAKASTPADLKMNVTFHGIFVNKVF</sequence>
<dbReference type="InterPro" id="IPR004294">
    <property type="entry name" value="Carotenoid_Oase"/>
</dbReference>
<keyword evidence="2 5" id="KW-0479">Metal-binding</keyword>
<dbReference type="GO" id="GO:0010436">
    <property type="term" value="F:carotenoid dioxygenase activity"/>
    <property type="evidence" value="ECO:0007669"/>
    <property type="project" value="TreeGrafter"/>
</dbReference>
<name>A0A8S4A5G0_9EUPU</name>
<evidence type="ECO:0000256" key="3">
    <source>
        <dbReference type="ARBA" id="ARBA00023002"/>
    </source>
</evidence>
<proteinExistence type="inferred from homology"/>
<comment type="caution">
    <text evidence="6">The sequence shown here is derived from an EMBL/GenBank/DDBJ whole genome shotgun (WGS) entry which is preliminary data.</text>
</comment>
<keyword evidence="4 5" id="KW-0408">Iron</keyword>
<evidence type="ECO:0000313" key="7">
    <source>
        <dbReference type="Proteomes" id="UP000678393"/>
    </source>
</evidence>
<dbReference type="GO" id="GO:0046872">
    <property type="term" value="F:metal ion binding"/>
    <property type="evidence" value="ECO:0007669"/>
    <property type="project" value="UniProtKB-KW"/>
</dbReference>
<dbReference type="PANTHER" id="PTHR10543:SF24">
    <property type="entry name" value="CAROTENOID ISOMEROOXYGENASE"/>
    <property type="match status" value="1"/>
</dbReference>
<evidence type="ECO:0000256" key="5">
    <source>
        <dbReference type="PIRSR" id="PIRSR604294-1"/>
    </source>
</evidence>
<accession>A0A8S4A5G0</accession>
<evidence type="ECO:0000256" key="2">
    <source>
        <dbReference type="ARBA" id="ARBA00022723"/>
    </source>
</evidence>
<reference evidence="6" key="1">
    <citation type="submission" date="2021-04" db="EMBL/GenBank/DDBJ databases">
        <authorList>
            <consortium name="Molecular Ecology Group"/>
        </authorList>
    </citation>
    <scope>NUCLEOTIDE SEQUENCE</scope>
</reference>
<feature type="non-terminal residue" evidence="6">
    <location>
        <position position="227"/>
    </location>
</feature>
<evidence type="ECO:0000313" key="6">
    <source>
        <dbReference type="EMBL" id="CAG5135518.1"/>
    </source>
</evidence>
<evidence type="ECO:0008006" key="8">
    <source>
        <dbReference type="Google" id="ProtNLM"/>
    </source>
</evidence>
<comment type="cofactor">
    <cofactor evidence="5">
        <name>Fe(2+)</name>
        <dbReference type="ChEBI" id="CHEBI:29033"/>
    </cofactor>
    <text evidence="5">Binds 1 Fe(2+) ion per subunit.</text>
</comment>
<dbReference type="Proteomes" id="UP000678393">
    <property type="component" value="Unassembled WGS sequence"/>
</dbReference>
<organism evidence="6 7">
    <name type="scientific">Candidula unifasciata</name>
    <dbReference type="NCBI Taxonomy" id="100452"/>
    <lineage>
        <taxon>Eukaryota</taxon>
        <taxon>Metazoa</taxon>
        <taxon>Spiralia</taxon>
        <taxon>Lophotrochozoa</taxon>
        <taxon>Mollusca</taxon>
        <taxon>Gastropoda</taxon>
        <taxon>Heterobranchia</taxon>
        <taxon>Euthyneura</taxon>
        <taxon>Panpulmonata</taxon>
        <taxon>Eupulmonata</taxon>
        <taxon>Stylommatophora</taxon>
        <taxon>Helicina</taxon>
        <taxon>Helicoidea</taxon>
        <taxon>Geomitridae</taxon>
        <taxon>Candidula</taxon>
    </lineage>
</organism>
<gene>
    <name evidence="6" type="ORF">CUNI_LOCUS21076</name>
</gene>
<comment type="similarity">
    <text evidence="1">Belongs to the carotenoid oxygenase family.</text>
</comment>
<dbReference type="EMBL" id="CAJHNH020008390">
    <property type="protein sequence ID" value="CAG5135518.1"/>
    <property type="molecule type" value="Genomic_DNA"/>
</dbReference>
<evidence type="ECO:0000256" key="1">
    <source>
        <dbReference type="ARBA" id="ARBA00006787"/>
    </source>
</evidence>
<dbReference type="OrthoDB" id="8931916at2759"/>
<protein>
    <recommendedName>
        <fullName evidence="8">Carotenoid cleavage dioxygenase</fullName>
    </recommendedName>
</protein>
<dbReference type="PANTHER" id="PTHR10543">
    <property type="entry name" value="BETA-CAROTENE DIOXYGENASE"/>
    <property type="match status" value="1"/>
</dbReference>
<feature type="binding site" evidence="5">
    <location>
        <position position="219"/>
    </location>
    <ligand>
        <name>Fe cation</name>
        <dbReference type="ChEBI" id="CHEBI:24875"/>
        <note>catalytic</note>
    </ligand>
</feature>
<dbReference type="Pfam" id="PF03055">
    <property type="entry name" value="RPE65"/>
    <property type="match status" value="1"/>
</dbReference>
<keyword evidence="3" id="KW-0560">Oxidoreductase</keyword>
<dbReference type="AlphaFoldDB" id="A0A8S4A5G0"/>
<dbReference type="GO" id="GO:0016121">
    <property type="term" value="P:carotene catabolic process"/>
    <property type="evidence" value="ECO:0007669"/>
    <property type="project" value="TreeGrafter"/>
</dbReference>